<dbReference type="PANTHER" id="PTHR43727:SF2">
    <property type="entry name" value="GROUP IV DECARBOXYLASE"/>
    <property type="match status" value="1"/>
</dbReference>
<dbReference type="GO" id="GO:0009089">
    <property type="term" value="P:lysine biosynthetic process via diaminopimelate"/>
    <property type="evidence" value="ECO:0007669"/>
    <property type="project" value="TreeGrafter"/>
</dbReference>
<dbReference type="InterPro" id="IPR009006">
    <property type="entry name" value="Ala_racemase/Decarboxylase_C"/>
</dbReference>
<evidence type="ECO:0000256" key="2">
    <source>
        <dbReference type="ARBA" id="ARBA00022898"/>
    </source>
</evidence>
<dbReference type="Pfam" id="PF02784">
    <property type="entry name" value="Orn_Arg_deC_N"/>
    <property type="match status" value="1"/>
</dbReference>
<reference evidence="4 5" key="1">
    <citation type="journal article" date="2018" name="Elife">
        <title>Discovery and characterization of a prevalent human gut bacterial enzyme sufficient for the inactivation of a family of plant toxins.</title>
        <authorList>
            <person name="Koppel N."/>
            <person name="Bisanz J.E."/>
            <person name="Pandelia M.E."/>
            <person name="Turnbaugh P.J."/>
            <person name="Balskus E.P."/>
        </authorList>
    </citation>
    <scope>NUCLEOTIDE SEQUENCE [LARGE SCALE GENOMIC DNA]</scope>
    <source>
        <strain evidence="4 5">OB21 GAM 11</strain>
    </source>
</reference>
<accession>A0A369P199</accession>
<dbReference type="SUPFAM" id="SSF51419">
    <property type="entry name" value="PLP-binding barrel"/>
    <property type="match status" value="1"/>
</dbReference>
<dbReference type="SUPFAM" id="SSF50621">
    <property type="entry name" value="Alanine racemase C-terminal domain-like"/>
    <property type="match status" value="1"/>
</dbReference>
<dbReference type="EMBL" id="PPUT01000013">
    <property type="protein sequence ID" value="RDC44661.1"/>
    <property type="molecule type" value="Genomic_DNA"/>
</dbReference>
<dbReference type="PANTHER" id="PTHR43727">
    <property type="entry name" value="DIAMINOPIMELATE DECARBOXYLASE"/>
    <property type="match status" value="1"/>
</dbReference>
<comment type="cofactor">
    <cofactor evidence="1">
        <name>pyridoxal 5'-phosphate</name>
        <dbReference type="ChEBI" id="CHEBI:597326"/>
    </cofactor>
</comment>
<name>A0A369P199_9ACTN</name>
<dbReference type="Gene3D" id="2.40.37.10">
    <property type="entry name" value="Lyase, Ornithine Decarboxylase, Chain A, domain 1"/>
    <property type="match status" value="1"/>
</dbReference>
<evidence type="ECO:0000259" key="3">
    <source>
        <dbReference type="Pfam" id="PF02784"/>
    </source>
</evidence>
<feature type="domain" description="Orn/DAP/Arg decarboxylase 2 N-terminal" evidence="3">
    <location>
        <begin position="21"/>
        <end position="267"/>
    </location>
</feature>
<dbReference type="InterPro" id="IPR029066">
    <property type="entry name" value="PLP-binding_barrel"/>
</dbReference>
<dbReference type="AlphaFoldDB" id="A0A369P199"/>
<evidence type="ECO:0000313" key="5">
    <source>
        <dbReference type="Proteomes" id="UP000253805"/>
    </source>
</evidence>
<dbReference type="GO" id="GO:0008836">
    <property type="term" value="F:diaminopimelate decarboxylase activity"/>
    <property type="evidence" value="ECO:0007669"/>
    <property type="project" value="TreeGrafter"/>
</dbReference>
<dbReference type="Gene3D" id="3.20.20.10">
    <property type="entry name" value="Alanine racemase"/>
    <property type="match status" value="1"/>
</dbReference>
<evidence type="ECO:0000256" key="1">
    <source>
        <dbReference type="ARBA" id="ARBA00001933"/>
    </source>
</evidence>
<evidence type="ECO:0000313" key="4">
    <source>
        <dbReference type="EMBL" id="RDC44661.1"/>
    </source>
</evidence>
<protein>
    <recommendedName>
        <fullName evidence="3">Orn/DAP/Arg decarboxylase 2 N-terminal domain-containing protein</fullName>
    </recommendedName>
</protein>
<keyword evidence="2" id="KW-0663">Pyridoxal phosphate</keyword>
<dbReference type="Proteomes" id="UP000253805">
    <property type="component" value="Unassembled WGS sequence"/>
</dbReference>
<dbReference type="RefSeq" id="WP_114549005.1">
    <property type="nucleotide sequence ID" value="NZ_PPUT01000013.1"/>
</dbReference>
<sequence>MPLPFDVASLQTPCFVLDEAELRQNFSDFRRALTDHWSPHANVAYSVKTNPFPWILEVARDEGCYAEVVSNEEYARALQCGFAPEKIVFNGPIKGRNWLFYALDAGSYVNLDSKREIEWVREYAESGKSARVGLRANILLEKHCPGETLSDDRHGRFGFSFEGGELARAIEELRSIPGIELRGLHMHVTTLSRSQKVYRTLADFAAEIIRSFKLDLDWFDIGGGFYGGGPANVGAYDEYVRTIREAIGDVCDPTHTELLVEPGGAVVCTPGYYVGRVIDVKDIVDEHYVVTELSRINIDHEMKKTSYVHEMVTSAQETLPRQIICGYTCMDSDRLFTAHDEPALRTGDAVVIRYAGAYSMSFTPQFFIEYPPAVYAVAPDGQPTLLREPWSEQPPRG</sequence>
<comment type="caution">
    <text evidence="4">The sequence shown here is derived from an EMBL/GenBank/DDBJ whole genome shotgun (WGS) entry which is preliminary data.</text>
</comment>
<organism evidence="4 5">
    <name type="scientific">Adlercreutzia equolifaciens subsp. celatus</name>
    <dbReference type="NCBI Taxonomy" id="394340"/>
    <lineage>
        <taxon>Bacteria</taxon>
        <taxon>Bacillati</taxon>
        <taxon>Actinomycetota</taxon>
        <taxon>Coriobacteriia</taxon>
        <taxon>Eggerthellales</taxon>
        <taxon>Eggerthellaceae</taxon>
        <taxon>Adlercreutzia</taxon>
    </lineage>
</organism>
<gene>
    <name evidence="4" type="ORF">C1850_06155</name>
</gene>
<dbReference type="InterPro" id="IPR022644">
    <property type="entry name" value="De-COase2_N"/>
</dbReference>
<proteinExistence type="predicted"/>